<dbReference type="InterPro" id="IPR020103">
    <property type="entry name" value="PsdUridine_synth_cat_dom_sf"/>
</dbReference>
<evidence type="ECO:0000313" key="2">
    <source>
        <dbReference type="Ensembl" id="ENSMODP00000006417.2"/>
    </source>
</evidence>
<protein>
    <submittedName>
        <fullName evidence="2">RNA pseudouridine synthase D3</fullName>
    </submittedName>
</protein>
<dbReference type="Bgee" id="ENSMODG00000005210">
    <property type="expression patterns" value="Expressed in skeletal muscle tissue and 19 other cell types or tissues"/>
</dbReference>
<keyword evidence="3" id="KW-1185">Reference proteome</keyword>
<dbReference type="FunCoup" id="F7A209">
    <property type="interactions" value="117"/>
</dbReference>
<evidence type="ECO:0000259" key="1">
    <source>
        <dbReference type="Pfam" id="PF00849"/>
    </source>
</evidence>
<dbReference type="Gene3D" id="3.30.2350.10">
    <property type="entry name" value="Pseudouridine synthase"/>
    <property type="match status" value="1"/>
</dbReference>
<proteinExistence type="predicted"/>
<dbReference type="InterPro" id="IPR006145">
    <property type="entry name" value="PsdUridine_synth_RsuA/RluA"/>
</dbReference>
<dbReference type="GO" id="GO:0001522">
    <property type="term" value="P:pseudouridine synthesis"/>
    <property type="evidence" value="ECO:0007669"/>
    <property type="project" value="InterPro"/>
</dbReference>
<dbReference type="HOGENOM" id="CLU_016902_2_0_1"/>
<reference evidence="2 3" key="1">
    <citation type="journal article" date="2007" name="Nature">
        <title>Genome of the marsupial Monodelphis domestica reveals innovation in non-coding sequences.</title>
        <authorList>
            <person name="Mikkelsen T.S."/>
            <person name="Wakefield M.J."/>
            <person name="Aken B."/>
            <person name="Amemiya C.T."/>
            <person name="Chang J.L."/>
            <person name="Duke S."/>
            <person name="Garber M."/>
            <person name="Gentles A.J."/>
            <person name="Goodstadt L."/>
            <person name="Heger A."/>
            <person name="Jurka J."/>
            <person name="Kamal M."/>
            <person name="Mauceli E."/>
            <person name="Searle S.M."/>
            <person name="Sharpe T."/>
            <person name="Baker M.L."/>
            <person name="Batzer M.A."/>
            <person name="Benos P.V."/>
            <person name="Belov K."/>
            <person name="Clamp M."/>
            <person name="Cook A."/>
            <person name="Cuff J."/>
            <person name="Das R."/>
            <person name="Davidow L."/>
            <person name="Deakin J.E."/>
            <person name="Fazzari M.J."/>
            <person name="Glass J.L."/>
            <person name="Grabherr M."/>
            <person name="Greally J.M."/>
            <person name="Gu W."/>
            <person name="Hore T.A."/>
            <person name="Huttley G.A."/>
            <person name="Kleber M."/>
            <person name="Jirtle R.L."/>
            <person name="Koina E."/>
            <person name="Lee J.T."/>
            <person name="Mahony S."/>
            <person name="Marra M.A."/>
            <person name="Miller R.D."/>
            <person name="Nicholls R.D."/>
            <person name="Oda M."/>
            <person name="Papenfuss A.T."/>
            <person name="Parra Z.E."/>
            <person name="Pollock D.D."/>
            <person name="Ray D.A."/>
            <person name="Schein J.E."/>
            <person name="Speed T.P."/>
            <person name="Thompson K."/>
            <person name="VandeBerg J.L."/>
            <person name="Wade C.M."/>
            <person name="Walker J.A."/>
            <person name="Waters P.D."/>
            <person name="Webber C."/>
            <person name="Weidman J.R."/>
            <person name="Xie X."/>
            <person name="Zody M.C."/>
            <person name="Baldwin J."/>
            <person name="Abdouelleil A."/>
            <person name="Abdulkadir J."/>
            <person name="Abebe A."/>
            <person name="Abera B."/>
            <person name="Abreu J."/>
            <person name="Acer S.C."/>
            <person name="Aftuck L."/>
            <person name="Alexander A."/>
            <person name="An P."/>
            <person name="Anderson E."/>
            <person name="Anderson S."/>
            <person name="Arachi H."/>
            <person name="Azer M."/>
            <person name="Bachantsang P."/>
            <person name="Barry A."/>
            <person name="Bayul T."/>
            <person name="Berlin A."/>
            <person name="Bessette D."/>
            <person name="Bloom T."/>
            <person name="Bloom T."/>
            <person name="Boguslavskiy L."/>
            <person name="Bonnet C."/>
            <person name="Boukhgalter B."/>
            <person name="Bourzgui I."/>
            <person name="Brown A."/>
            <person name="Cahill P."/>
            <person name="Channer S."/>
            <person name="Cheshatsang Y."/>
            <person name="Chuda L."/>
            <person name="Citroen M."/>
            <person name="Collymore A."/>
            <person name="Cooke P."/>
            <person name="Costello M."/>
            <person name="D'Aco K."/>
            <person name="Daza R."/>
            <person name="De Haan G."/>
            <person name="DeGray S."/>
            <person name="DeMaso C."/>
            <person name="Dhargay N."/>
            <person name="Dooley K."/>
            <person name="Dooley E."/>
            <person name="Doricent M."/>
            <person name="Dorje P."/>
            <person name="Dorjee K."/>
            <person name="Dupes A."/>
            <person name="Elong R."/>
            <person name="Falk J."/>
            <person name="Farina A."/>
            <person name="Faro S."/>
            <person name="Ferguson D."/>
            <person name="Fisher S."/>
            <person name="Foley C.D."/>
            <person name="Franke A."/>
            <person name="Friedrich D."/>
            <person name="Gadbois L."/>
            <person name="Gearin G."/>
            <person name="Gearin C.R."/>
            <person name="Giannoukos G."/>
            <person name="Goode T."/>
            <person name="Graham J."/>
            <person name="Grandbois E."/>
            <person name="Grewal S."/>
            <person name="Gyaltsen K."/>
            <person name="Hafez N."/>
            <person name="Hagos B."/>
            <person name="Hall J."/>
            <person name="Henson C."/>
            <person name="Hollinger A."/>
            <person name="Honan T."/>
            <person name="Huard M.D."/>
            <person name="Hughes L."/>
            <person name="Hurhula B."/>
            <person name="Husby M.E."/>
            <person name="Kamat A."/>
            <person name="Kanga B."/>
            <person name="Kashin S."/>
            <person name="Khazanovich D."/>
            <person name="Kisner P."/>
            <person name="Lance K."/>
            <person name="Lara M."/>
            <person name="Lee W."/>
            <person name="Lennon N."/>
            <person name="Letendre F."/>
            <person name="LeVine R."/>
            <person name="Lipovsky A."/>
            <person name="Liu X."/>
            <person name="Liu J."/>
            <person name="Liu S."/>
            <person name="Lokyitsang T."/>
            <person name="Lokyitsang Y."/>
            <person name="Lubonja R."/>
            <person name="Lui A."/>
            <person name="MacDonald P."/>
            <person name="Magnisalis V."/>
            <person name="Maru K."/>
            <person name="Matthews C."/>
            <person name="McCusker W."/>
            <person name="McDonough S."/>
            <person name="Mehta T."/>
            <person name="Meldrim J."/>
            <person name="Meneus L."/>
            <person name="Mihai O."/>
            <person name="Mihalev A."/>
            <person name="Mihova T."/>
            <person name="Mittelman R."/>
            <person name="Mlenga V."/>
            <person name="Montmayeur A."/>
            <person name="Mulrain L."/>
            <person name="Navidi A."/>
            <person name="Naylor J."/>
            <person name="Negash T."/>
            <person name="Nguyen T."/>
            <person name="Nguyen N."/>
            <person name="Nicol R."/>
            <person name="Norbu C."/>
            <person name="Norbu N."/>
            <person name="Novod N."/>
            <person name="O'Neill B."/>
            <person name="Osman S."/>
            <person name="Markiewicz E."/>
            <person name="Oyono O.L."/>
            <person name="Patti C."/>
            <person name="Phunkhang P."/>
            <person name="Pierre F."/>
            <person name="Priest M."/>
            <person name="Raghuraman S."/>
            <person name="Rege F."/>
            <person name="Reyes R."/>
            <person name="Rise C."/>
            <person name="Rogov P."/>
            <person name="Ross K."/>
            <person name="Ryan E."/>
            <person name="Settipalli S."/>
            <person name="Shea T."/>
            <person name="Sherpa N."/>
            <person name="Shi L."/>
            <person name="Shih D."/>
            <person name="Sparrow T."/>
            <person name="Spaulding J."/>
            <person name="Stalker J."/>
            <person name="Stange-Thomann N."/>
            <person name="Stavropoulos S."/>
            <person name="Stone C."/>
            <person name="Strader C."/>
            <person name="Tesfaye S."/>
            <person name="Thomson T."/>
            <person name="Thoulutsang Y."/>
            <person name="Thoulutsang D."/>
            <person name="Topham K."/>
            <person name="Topping I."/>
            <person name="Tsamla T."/>
            <person name="Vassiliev H."/>
            <person name="Vo A."/>
            <person name="Wangchuk T."/>
            <person name="Wangdi T."/>
            <person name="Weiand M."/>
            <person name="Wilkinson J."/>
            <person name="Wilson A."/>
            <person name="Yadav S."/>
            <person name="Young G."/>
            <person name="Yu Q."/>
            <person name="Zembek L."/>
            <person name="Zhong D."/>
            <person name="Zimmer A."/>
            <person name="Zwirko Z."/>
            <person name="Jaffe D.B."/>
            <person name="Alvarez P."/>
            <person name="Brockman W."/>
            <person name="Butler J."/>
            <person name="Chin C."/>
            <person name="Gnerre S."/>
            <person name="MacCallum I."/>
            <person name="Graves J.A."/>
            <person name="Ponting C.P."/>
            <person name="Breen M."/>
            <person name="Samollow P.B."/>
            <person name="Lander E.S."/>
            <person name="Lindblad-Toh K."/>
        </authorList>
    </citation>
    <scope>NUCLEOTIDE SEQUENCE [LARGE SCALE GENOMIC DNA]</scope>
</reference>
<dbReference type="PANTHER" id="PTHR21600">
    <property type="entry name" value="MITOCHONDRIAL RNA PSEUDOURIDINE SYNTHASE"/>
    <property type="match status" value="1"/>
</dbReference>
<dbReference type="InterPro" id="IPR050188">
    <property type="entry name" value="RluA_PseudoU_synthase"/>
</dbReference>
<dbReference type="SMR" id="F7A209"/>
<dbReference type="eggNOG" id="KOG1919">
    <property type="taxonomic scope" value="Eukaryota"/>
</dbReference>
<dbReference type="STRING" id="13616.ENSMODP00000006417"/>
<dbReference type="OMA" id="PPAWYHL"/>
<dbReference type="PANTHER" id="PTHR21600:SF49">
    <property type="entry name" value="MITOCHONDRIAL MRNA PSEUDOURIDINE SYNTHASE RPUSD3"/>
    <property type="match status" value="1"/>
</dbReference>
<dbReference type="AlphaFoldDB" id="F7A209"/>
<sequence length="377" mass="41564">MERAVLRCPPRPSCLRLSACAHSLCLLVPVEMRSCVVRRLLCGWTGQGPGFRAKSGTPKKSETWYQMFLQKSKKMEGGPHNMLFPGMLQLETLSHKELTEVMKTAVLYHNGPLVALNKPPGLAVTGKPGELTLLSVLPEIGQHLGLSQELHIVRAPGKESSGLVLLSSCPRITKTFQNFFIQSRRVQKPTVTYWAVTVGVPATPKGEIQVALKLDQVRGADLAVPVKAPSRQTLKEGVKKTLTRFFVEDSTPDCALVKLQPITAFPNQLLVHMVLQLCPVLGDHLYSARVGSVLGESFLLPVETSVPQTQVLSELLLHRLHITPKEMALLPLHLHLHQILLPQTSMAPTMLIAPLPPFFSQTLWNLGLQMSDGPRKK</sequence>
<evidence type="ECO:0000313" key="3">
    <source>
        <dbReference type="Proteomes" id="UP000002280"/>
    </source>
</evidence>
<dbReference type="SUPFAM" id="SSF55120">
    <property type="entry name" value="Pseudouridine synthase"/>
    <property type="match status" value="1"/>
</dbReference>
<name>F7A209_MONDO</name>
<dbReference type="InParanoid" id="F7A209"/>
<reference evidence="2" key="2">
    <citation type="submission" date="2025-08" db="UniProtKB">
        <authorList>
            <consortium name="Ensembl"/>
        </authorList>
    </citation>
    <scope>IDENTIFICATION</scope>
</reference>
<feature type="domain" description="Pseudouridine synthase RsuA/RluA-like" evidence="1">
    <location>
        <begin position="113"/>
        <end position="273"/>
    </location>
</feature>
<dbReference type="GO" id="GO:0009982">
    <property type="term" value="F:pseudouridine synthase activity"/>
    <property type="evidence" value="ECO:0007669"/>
    <property type="project" value="InterPro"/>
</dbReference>
<dbReference type="Pfam" id="PF00849">
    <property type="entry name" value="PseudoU_synth_2"/>
    <property type="match status" value="1"/>
</dbReference>
<dbReference type="GO" id="GO:0003723">
    <property type="term" value="F:RNA binding"/>
    <property type="evidence" value="ECO:0007669"/>
    <property type="project" value="InterPro"/>
</dbReference>
<dbReference type="GeneTree" id="ENSGT00940000161059"/>
<reference evidence="2" key="3">
    <citation type="submission" date="2025-09" db="UniProtKB">
        <authorList>
            <consortium name="Ensembl"/>
        </authorList>
    </citation>
    <scope>IDENTIFICATION</scope>
</reference>
<accession>F7A209</accession>
<organism evidence="2 3">
    <name type="scientific">Monodelphis domestica</name>
    <name type="common">Gray short-tailed opossum</name>
    <dbReference type="NCBI Taxonomy" id="13616"/>
    <lineage>
        <taxon>Eukaryota</taxon>
        <taxon>Metazoa</taxon>
        <taxon>Chordata</taxon>
        <taxon>Craniata</taxon>
        <taxon>Vertebrata</taxon>
        <taxon>Euteleostomi</taxon>
        <taxon>Mammalia</taxon>
        <taxon>Metatheria</taxon>
        <taxon>Didelphimorphia</taxon>
        <taxon>Didelphidae</taxon>
        <taxon>Monodelphis</taxon>
    </lineage>
</organism>
<dbReference type="Ensembl" id="ENSMODT00000006552.3">
    <property type="protein sequence ID" value="ENSMODP00000006417.2"/>
    <property type="gene ID" value="ENSMODG00000005210.3"/>
</dbReference>
<dbReference type="CDD" id="cd02869">
    <property type="entry name" value="PseudoU_synth_RluA_like"/>
    <property type="match status" value="1"/>
</dbReference>
<dbReference type="Proteomes" id="UP000002280">
    <property type="component" value="Chromosome 6"/>
</dbReference>